<name>A0A1X7TC35_AMPQE</name>
<sequence length="71" mass="8032">VSEIRGKVPKHCLRHCWGRDNPADLPSRGTSLKDVQKNELWLRGPDWFAPESTMAETVTSVSPECLEELRA</sequence>
<dbReference type="AlphaFoldDB" id="A0A1X7TC35"/>
<organism evidence="1">
    <name type="scientific">Amphimedon queenslandica</name>
    <name type="common">Sponge</name>
    <dbReference type="NCBI Taxonomy" id="400682"/>
    <lineage>
        <taxon>Eukaryota</taxon>
        <taxon>Metazoa</taxon>
        <taxon>Porifera</taxon>
        <taxon>Demospongiae</taxon>
        <taxon>Heteroscleromorpha</taxon>
        <taxon>Haplosclerida</taxon>
        <taxon>Niphatidae</taxon>
        <taxon>Amphimedon</taxon>
    </lineage>
</organism>
<dbReference type="EnsemblMetazoa" id="Aqu2.1.11897_001">
    <property type="protein sequence ID" value="Aqu2.1.11897_001"/>
    <property type="gene ID" value="Aqu2.1.11897"/>
</dbReference>
<accession>A0A1X7TC35</accession>
<dbReference type="InParanoid" id="A0A1X7TC35"/>
<evidence type="ECO:0000313" key="1">
    <source>
        <dbReference type="EnsemblMetazoa" id="Aqu2.1.11897_001"/>
    </source>
</evidence>
<reference evidence="1" key="1">
    <citation type="submission" date="2017-05" db="UniProtKB">
        <authorList>
            <consortium name="EnsemblMetazoa"/>
        </authorList>
    </citation>
    <scope>IDENTIFICATION</scope>
</reference>
<protein>
    <submittedName>
        <fullName evidence="1">Uncharacterized protein</fullName>
    </submittedName>
</protein>
<proteinExistence type="predicted"/>